<dbReference type="GeneID" id="25977355"/>
<reference evidence="1 2" key="1">
    <citation type="journal article" date="2011" name="Proc. Natl. Acad. Sci. U.S.A.">
        <title>Genome and transcriptome analyses of the mountain pine beetle-fungal symbiont Grosmannia clavigera, a lodgepole pine pathogen.</title>
        <authorList>
            <person name="DiGuistini S."/>
            <person name="Wang Y."/>
            <person name="Liao N.Y."/>
            <person name="Taylor G."/>
            <person name="Tanguay P."/>
            <person name="Feau N."/>
            <person name="Henrissat B."/>
            <person name="Chan S.K."/>
            <person name="Hesse-Orce U."/>
            <person name="Alamouti S.M."/>
            <person name="Tsui C.K.M."/>
            <person name="Docking R.T."/>
            <person name="Levasseur A."/>
            <person name="Haridas S."/>
            <person name="Robertson G."/>
            <person name="Birol I."/>
            <person name="Holt R.A."/>
            <person name="Marra M.A."/>
            <person name="Hamelin R.C."/>
            <person name="Hirst M."/>
            <person name="Jones S.J.M."/>
            <person name="Bohlmann J."/>
            <person name="Breuil C."/>
        </authorList>
    </citation>
    <scope>NUCLEOTIDE SEQUENCE [LARGE SCALE GENOMIC DNA]</scope>
    <source>
        <strain evidence="2">kw1407 / UAMH 11150</strain>
    </source>
</reference>
<keyword evidence="1" id="KW-0808">Transferase</keyword>
<dbReference type="AlphaFoldDB" id="F0XAI7"/>
<dbReference type="Pfam" id="PF10294">
    <property type="entry name" value="Methyltransf_16"/>
    <property type="match status" value="1"/>
</dbReference>
<dbReference type="eggNOG" id="KOG2793">
    <property type="taxonomic scope" value="Eukaryota"/>
</dbReference>
<dbReference type="InterPro" id="IPR029063">
    <property type="entry name" value="SAM-dependent_MTases_sf"/>
</dbReference>
<dbReference type="STRING" id="655863.F0XAI7"/>
<keyword evidence="1" id="KW-0489">Methyltransferase</keyword>
<dbReference type="GO" id="GO:0032259">
    <property type="term" value="P:methylation"/>
    <property type="evidence" value="ECO:0007669"/>
    <property type="project" value="UniProtKB-KW"/>
</dbReference>
<dbReference type="Gene3D" id="3.40.50.150">
    <property type="entry name" value="Vaccinia Virus protein VP39"/>
    <property type="match status" value="1"/>
</dbReference>
<gene>
    <name evidence="1" type="ORF">CMQ_4173</name>
</gene>
<dbReference type="InParanoid" id="F0XAI7"/>
<dbReference type="HOGENOM" id="CLU_049351_0_0_1"/>
<dbReference type="Proteomes" id="UP000007796">
    <property type="component" value="Unassembled WGS sequence"/>
</dbReference>
<dbReference type="PANTHER" id="PTHR14614:SF156">
    <property type="entry name" value="PROTEIN-LYSINE N-METHYLTRANSFERASE EFM2"/>
    <property type="match status" value="1"/>
</dbReference>
<dbReference type="PANTHER" id="PTHR14614">
    <property type="entry name" value="HEPATOCELLULAR CARCINOMA-ASSOCIATED ANTIGEN"/>
    <property type="match status" value="1"/>
</dbReference>
<dbReference type="FunCoup" id="F0XAI7">
    <property type="interactions" value="107"/>
</dbReference>
<dbReference type="RefSeq" id="XP_014175586.1">
    <property type="nucleotide sequence ID" value="XM_014320111.1"/>
</dbReference>
<evidence type="ECO:0000313" key="2">
    <source>
        <dbReference type="Proteomes" id="UP000007796"/>
    </source>
</evidence>
<evidence type="ECO:0000313" key="1">
    <source>
        <dbReference type="EMBL" id="EFX06104.1"/>
    </source>
</evidence>
<keyword evidence="2" id="KW-1185">Reference proteome</keyword>
<dbReference type="InterPro" id="IPR019410">
    <property type="entry name" value="Methyltransf_16"/>
</dbReference>
<dbReference type="GO" id="GO:0008757">
    <property type="term" value="F:S-adenosylmethionine-dependent methyltransferase activity"/>
    <property type="evidence" value="ECO:0007669"/>
    <property type="project" value="UniProtKB-ARBA"/>
</dbReference>
<sequence>MHGLTPPELFPPMRERPSLEAIRACLARLDVSTCRAGSDPDGPDGPDGRVWDWTTPADEIEAASAAAALRARRSASAVARYLGSIVMSDLAWLVDEEARETLWATASRQIAERCGRTAMGEITRRWRVTGGTAGSTDSAGSDDRDKEAIDLILCEPAIVGDSLGFKTWGTAYVMACMLPQLAATRELCHLGLGGGPAPHVLELGAGTGLLGLAAAALWRADVVLTDLAAIVPNLAANVARNTAVVERHGGRARAAVLQWGGRRAADCPEEADPLLLLGTAHRKQPFSLVLAADALYDDGHAELLASAIDEQLASSLAGRALVMVPLRDGHTETIARAFVLAMAARSLVVADEGRADGQDTDWSGGSQFLCCWWVFRRMDGAQTREGE</sequence>
<dbReference type="OrthoDB" id="433955at2759"/>
<organism evidence="2">
    <name type="scientific">Grosmannia clavigera (strain kw1407 / UAMH 11150)</name>
    <name type="common">Blue stain fungus</name>
    <name type="synonym">Graphiocladiella clavigera</name>
    <dbReference type="NCBI Taxonomy" id="655863"/>
    <lineage>
        <taxon>Eukaryota</taxon>
        <taxon>Fungi</taxon>
        <taxon>Dikarya</taxon>
        <taxon>Ascomycota</taxon>
        <taxon>Pezizomycotina</taxon>
        <taxon>Sordariomycetes</taxon>
        <taxon>Sordariomycetidae</taxon>
        <taxon>Ophiostomatales</taxon>
        <taxon>Ophiostomataceae</taxon>
        <taxon>Leptographium</taxon>
    </lineage>
</organism>
<protein>
    <submittedName>
        <fullName evidence="1">Glucose-inducible sam-dependent methyltransferase</fullName>
    </submittedName>
</protein>
<dbReference type="EMBL" id="GL629735">
    <property type="protein sequence ID" value="EFX06104.1"/>
    <property type="molecule type" value="Genomic_DNA"/>
</dbReference>
<dbReference type="SUPFAM" id="SSF53335">
    <property type="entry name" value="S-adenosyl-L-methionine-dependent methyltransferases"/>
    <property type="match status" value="1"/>
</dbReference>
<accession>F0XAI7</accession>
<dbReference type="GO" id="GO:0005829">
    <property type="term" value="C:cytosol"/>
    <property type="evidence" value="ECO:0007669"/>
    <property type="project" value="TreeGrafter"/>
</dbReference>
<proteinExistence type="predicted"/>
<name>F0XAI7_GROCL</name>